<dbReference type="NCBIfam" id="TIGR00460">
    <property type="entry name" value="fmt"/>
    <property type="match status" value="1"/>
</dbReference>
<reference evidence="7" key="1">
    <citation type="submission" date="2014-06" db="EMBL/GenBank/DDBJ databases">
        <title>Key roles for freshwater Actinobacteria revealed by deep metagenomic sequencing.</title>
        <authorList>
            <person name="Ghai R."/>
            <person name="Mizuno C.M."/>
            <person name="Picazo A."/>
            <person name="Camacho A."/>
            <person name="Rodriguez-Valera F."/>
        </authorList>
    </citation>
    <scope>NUCLEOTIDE SEQUENCE</scope>
</reference>
<dbReference type="CDD" id="cd08646">
    <property type="entry name" value="FMT_core_Met-tRNA-FMT_N"/>
    <property type="match status" value="1"/>
</dbReference>
<dbReference type="InterPro" id="IPR011034">
    <property type="entry name" value="Formyl_transferase-like_C_sf"/>
</dbReference>
<dbReference type="InterPro" id="IPR036477">
    <property type="entry name" value="Formyl_transf_N_sf"/>
</dbReference>
<dbReference type="PANTHER" id="PTHR11138">
    <property type="entry name" value="METHIONYL-TRNA FORMYLTRANSFERASE"/>
    <property type="match status" value="1"/>
</dbReference>
<evidence type="ECO:0000256" key="2">
    <source>
        <dbReference type="ARBA" id="ARBA00012261"/>
    </source>
</evidence>
<evidence type="ECO:0000259" key="6">
    <source>
        <dbReference type="Pfam" id="PF02911"/>
    </source>
</evidence>
<dbReference type="AlphaFoldDB" id="A0A094SJF4"/>
<dbReference type="GO" id="GO:0004479">
    <property type="term" value="F:methionyl-tRNA formyltransferase activity"/>
    <property type="evidence" value="ECO:0007669"/>
    <property type="project" value="UniProtKB-EC"/>
</dbReference>
<keyword evidence="4" id="KW-0648">Protein biosynthesis</keyword>
<evidence type="ECO:0000256" key="1">
    <source>
        <dbReference type="ARBA" id="ARBA00010699"/>
    </source>
</evidence>
<evidence type="ECO:0000256" key="4">
    <source>
        <dbReference type="ARBA" id="ARBA00022917"/>
    </source>
</evidence>
<gene>
    <name evidence="7" type="ORF">GM51_8110</name>
</gene>
<comment type="caution">
    <text evidence="7">The sequence shown here is derived from an EMBL/GenBank/DDBJ whole genome shotgun (WGS) entry which is preliminary data.</text>
</comment>
<proteinExistence type="inferred from homology"/>
<protein>
    <recommendedName>
        <fullName evidence="2">methionyl-tRNA formyltransferase</fullName>
        <ecNumber evidence="2">2.1.2.9</ecNumber>
    </recommendedName>
</protein>
<dbReference type="InterPro" id="IPR041711">
    <property type="entry name" value="Met-tRNA-FMT_N"/>
</dbReference>
<feature type="domain" description="Formyl transferase N-terminal" evidence="5">
    <location>
        <begin position="1"/>
        <end position="176"/>
    </location>
</feature>
<evidence type="ECO:0000256" key="3">
    <source>
        <dbReference type="ARBA" id="ARBA00022679"/>
    </source>
</evidence>
<dbReference type="CDD" id="cd08704">
    <property type="entry name" value="Met_tRNA_FMT_C"/>
    <property type="match status" value="1"/>
</dbReference>
<dbReference type="SUPFAM" id="SSF50486">
    <property type="entry name" value="FMT C-terminal domain-like"/>
    <property type="match status" value="1"/>
</dbReference>
<organism evidence="7">
    <name type="scientific">freshwater metagenome</name>
    <dbReference type="NCBI Taxonomy" id="449393"/>
    <lineage>
        <taxon>unclassified sequences</taxon>
        <taxon>metagenomes</taxon>
        <taxon>ecological metagenomes</taxon>
    </lineage>
</organism>
<dbReference type="InterPro" id="IPR044135">
    <property type="entry name" value="Met-tRNA-FMT_C"/>
</dbReference>
<evidence type="ECO:0000259" key="5">
    <source>
        <dbReference type="Pfam" id="PF00551"/>
    </source>
</evidence>
<sequence length="306" mass="32652">MKIIFAGTPVNAAKTLQALLAADHDIVGVLTRMDAPTGRSGTLTESPVASVAKEHNLNLLKSNFPDTQVREWIAALKPDLGVIVAYGSILKTNLLDIPAEGWLNVHYSLLPKYPGASPVQQAILEGESTTGVTVFQLDEGVDSGPILSQASTEIFPDTTAGTLLEKLTGVGSKLLLGTLENLDSCIQNKIMQEPNSAQPLTRKITRAIARIDFGMPAHAIVNLVRAMNPEPVAWFEFESQPVRVVETAISEVPGMAVGVAVLSEGELVVGCSDKPIVLRTVQPAGKKPMAGADWFRGLRRDSLSLT</sequence>
<dbReference type="HAMAP" id="MF_00182">
    <property type="entry name" value="Formyl_trans"/>
    <property type="match status" value="1"/>
</dbReference>
<dbReference type="InterPro" id="IPR005794">
    <property type="entry name" value="Fmt"/>
</dbReference>
<feature type="domain" description="Formyl transferase C-terminal" evidence="6">
    <location>
        <begin position="203"/>
        <end position="298"/>
    </location>
</feature>
<dbReference type="SUPFAM" id="SSF53328">
    <property type="entry name" value="Formyltransferase"/>
    <property type="match status" value="1"/>
</dbReference>
<dbReference type="Gene3D" id="3.40.50.12230">
    <property type="match status" value="1"/>
</dbReference>
<evidence type="ECO:0000313" key="7">
    <source>
        <dbReference type="EMBL" id="KGA18588.1"/>
    </source>
</evidence>
<dbReference type="Pfam" id="PF00551">
    <property type="entry name" value="Formyl_trans_N"/>
    <property type="match status" value="1"/>
</dbReference>
<dbReference type="PANTHER" id="PTHR11138:SF5">
    <property type="entry name" value="METHIONYL-TRNA FORMYLTRANSFERASE, MITOCHONDRIAL"/>
    <property type="match status" value="1"/>
</dbReference>
<keyword evidence="3" id="KW-0808">Transferase</keyword>
<name>A0A094SJF4_9ZZZZ</name>
<dbReference type="GO" id="GO:0005829">
    <property type="term" value="C:cytosol"/>
    <property type="evidence" value="ECO:0007669"/>
    <property type="project" value="TreeGrafter"/>
</dbReference>
<dbReference type="Pfam" id="PF02911">
    <property type="entry name" value="Formyl_trans_C"/>
    <property type="match status" value="1"/>
</dbReference>
<dbReference type="EC" id="2.1.2.9" evidence="2"/>
<dbReference type="InterPro" id="IPR002376">
    <property type="entry name" value="Formyl_transf_N"/>
</dbReference>
<dbReference type="EMBL" id="JNSL01000041">
    <property type="protein sequence ID" value="KGA18588.1"/>
    <property type="molecule type" value="Genomic_DNA"/>
</dbReference>
<comment type="similarity">
    <text evidence="1">Belongs to the Fmt family.</text>
</comment>
<accession>A0A094SJF4</accession>
<dbReference type="InterPro" id="IPR005793">
    <property type="entry name" value="Formyl_trans_C"/>
</dbReference>